<evidence type="ECO:0000313" key="3">
    <source>
        <dbReference type="Proteomes" id="UP000198263"/>
    </source>
</evidence>
<dbReference type="InterPro" id="IPR049240">
    <property type="entry name" value="DUF6875"/>
</dbReference>
<dbReference type="Pfam" id="PF21780">
    <property type="entry name" value="DUF6875"/>
    <property type="match status" value="1"/>
</dbReference>
<evidence type="ECO:0000313" key="2">
    <source>
        <dbReference type="EMBL" id="SAL36158.1"/>
    </source>
</evidence>
<feature type="domain" description="DUF6875" evidence="1">
    <location>
        <begin position="24"/>
        <end position="187"/>
    </location>
</feature>
<keyword evidence="3" id="KW-1185">Reference proteome</keyword>
<comment type="caution">
    <text evidence="2">The sequence shown here is derived from an EMBL/GenBank/DDBJ whole genome shotgun (WGS) entry which is preliminary data.</text>
</comment>
<name>A0A658QZW4_9BURK</name>
<reference evidence="2 3" key="1">
    <citation type="submission" date="2016-01" db="EMBL/GenBank/DDBJ databases">
        <authorList>
            <person name="Peeters C."/>
        </authorList>
    </citation>
    <scope>NUCLEOTIDE SEQUENCE [LARGE SCALE GENOMIC DNA]</scope>
    <source>
        <strain evidence="2">LMG 29315</strain>
    </source>
</reference>
<gene>
    <name evidence="2" type="ORF">AWB72_03594</name>
</gene>
<protein>
    <recommendedName>
        <fullName evidence="1">DUF6875 domain-containing protein</fullName>
    </recommendedName>
</protein>
<dbReference type="EMBL" id="FCNV02000007">
    <property type="protein sequence ID" value="SAL36158.1"/>
    <property type="molecule type" value="Genomic_DNA"/>
</dbReference>
<dbReference type="AlphaFoldDB" id="A0A658QZW4"/>
<dbReference type="Proteomes" id="UP000198263">
    <property type="component" value="Unassembled WGS sequence"/>
</dbReference>
<dbReference type="RefSeq" id="WP_052449741.1">
    <property type="nucleotide sequence ID" value="NZ_FCNV02000007.1"/>
</dbReference>
<proteinExistence type="predicted"/>
<organism evidence="2 3">
    <name type="scientific">Caballeronia concitans</name>
    <dbReference type="NCBI Taxonomy" id="1777133"/>
    <lineage>
        <taxon>Bacteria</taxon>
        <taxon>Pseudomonadati</taxon>
        <taxon>Pseudomonadota</taxon>
        <taxon>Betaproteobacteria</taxon>
        <taxon>Burkholderiales</taxon>
        <taxon>Burkholderiaceae</taxon>
        <taxon>Caballeronia</taxon>
    </lineage>
</organism>
<evidence type="ECO:0000259" key="1">
    <source>
        <dbReference type="Pfam" id="PF21780"/>
    </source>
</evidence>
<dbReference type="OrthoDB" id="8420726at2"/>
<sequence>MSIRLSESEQIPFDEASSDPAFADVVDWIVQFLCAPHADVGRLGDVCPFARSAVLRKSIAFFSNWSADADAFEQEVAAHREDFGQSGGMLDTYRCRIIVPMRIANAAHAVERVQQRLKPSFVERHLMIGQFFPGCEEPGLWNRSFRPLQAPVPLLAIRNMVPTDIAFLYDNAHYVRLYLEKFGGRGRIALRQLETAREAKA</sequence>
<accession>A0A658QZW4</accession>